<organism evidence="1 2">
    <name type="scientific">Campylobacter coli 80352</name>
    <dbReference type="NCBI Taxonomy" id="887288"/>
    <lineage>
        <taxon>Bacteria</taxon>
        <taxon>Pseudomonadati</taxon>
        <taxon>Campylobacterota</taxon>
        <taxon>Epsilonproteobacteria</taxon>
        <taxon>Campylobacterales</taxon>
        <taxon>Campylobacteraceae</taxon>
        <taxon>Campylobacter</taxon>
    </lineage>
</organism>
<feature type="non-terminal residue" evidence="1">
    <location>
        <position position="1"/>
    </location>
</feature>
<proteinExistence type="predicted"/>
<dbReference type="Proteomes" id="UP000005511">
    <property type="component" value="Unassembled WGS sequence"/>
</dbReference>
<name>A0ABN0EM31_CAMCO</name>
<comment type="caution">
    <text evidence="1">The sequence shown here is derived from an EMBL/GenBank/DDBJ whole genome shotgun (WGS) entry which is preliminary data.</text>
</comment>
<dbReference type="EMBL" id="AIMT01000197">
    <property type="protein sequence ID" value="EIA59300.1"/>
    <property type="molecule type" value="Genomic_DNA"/>
</dbReference>
<keyword evidence="2" id="KW-1185">Reference proteome</keyword>
<sequence length="45" mass="5048">PYDEKKHGGYRSDNNTHFSEFLDGYATGYSMSIHGIDGEALHSDK</sequence>
<protein>
    <submittedName>
        <fullName evidence="1">Uncharacterized protein</fullName>
    </submittedName>
</protein>
<accession>A0ABN0EM31</accession>
<evidence type="ECO:0000313" key="1">
    <source>
        <dbReference type="EMBL" id="EIA59300.1"/>
    </source>
</evidence>
<gene>
    <name evidence="1" type="ORF">cco14_10769</name>
</gene>
<reference evidence="1 2" key="1">
    <citation type="submission" date="2010-09" db="EMBL/GenBank/DDBJ databases">
        <authorList>
            <person name="Richards V."/>
            <person name="Lefebure T."/>
            <person name="Suzuki H."/>
            <person name="Pavinski Bitar P."/>
            <person name="Stanhope M."/>
        </authorList>
    </citation>
    <scope>NUCLEOTIDE SEQUENCE [LARGE SCALE GENOMIC DNA]</scope>
    <source>
        <strain evidence="1 2">80352</strain>
    </source>
</reference>
<evidence type="ECO:0000313" key="2">
    <source>
        <dbReference type="Proteomes" id="UP000005511"/>
    </source>
</evidence>